<comment type="caution">
    <text evidence="1">The sequence shown here is derived from an EMBL/GenBank/DDBJ whole genome shotgun (WGS) entry which is preliminary data.</text>
</comment>
<sequence length="262" mass="31730">MIIPNICHQALHQLIQKNIALSIERNTLKCLVIHLDILTKNHQTKKLRLASHQNFHLILIMHHSQQLHHQHNRIYNLIRFQQPNKNLNDNLLLLPHTLEVNILFSAHQINNNHQPWPLSMYQEMLTYVQKLQIRKDIYHHHHLIPTLLHLLIQIILQHLQRETTQISVHFLLIRQRFHQNHQNLHYQHHPSRLHQSYHQKLLNLHLLLHQFTQENLAMLARKNLLDQRKRRRYIYLHRLLLATNEALPFQNLLMKVTLLCLH</sequence>
<reference evidence="1 2" key="1">
    <citation type="submission" date="2024-04" db="EMBL/GenBank/DDBJ databases">
        <title>Tritrichomonas musculus Genome.</title>
        <authorList>
            <person name="Alves-Ferreira E."/>
            <person name="Grigg M."/>
            <person name="Lorenzi H."/>
            <person name="Galac M."/>
        </authorList>
    </citation>
    <scope>NUCLEOTIDE SEQUENCE [LARGE SCALE GENOMIC DNA]</scope>
    <source>
        <strain evidence="1 2">EAF2021</strain>
    </source>
</reference>
<evidence type="ECO:0000313" key="2">
    <source>
        <dbReference type="Proteomes" id="UP001470230"/>
    </source>
</evidence>
<accession>A0ABR2GSI6</accession>
<dbReference type="Proteomes" id="UP001470230">
    <property type="component" value="Unassembled WGS sequence"/>
</dbReference>
<protein>
    <submittedName>
        <fullName evidence="1">Uncharacterized protein</fullName>
    </submittedName>
</protein>
<keyword evidence="2" id="KW-1185">Reference proteome</keyword>
<dbReference type="EMBL" id="JAPFFF010000063">
    <property type="protein sequence ID" value="KAK8836909.1"/>
    <property type="molecule type" value="Genomic_DNA"/>
</dbReference>
<organism evidence="1 2">
    <name type="scientific">Tritrichomonas musculus</name>
    <dbReference type="NCBI Taxonomy" id="1915356"/>
    <lineage>
        <taxon>Eukaryota</taxon>
        <taxon>Metamonada</taxon>
        <taxon>Parabasalia</taxon>
        <taxon>Tritrichomonadida</taxon>
        <taxon>Tritrichomonadidae</taxon>
        <taxon>Tritrichomonas</taxon>
    </lineage>
</organism>
<gene>
    <name evidence="1" type="ORF">M9Y10_037435</name>
</gene>
<name>A0ABR2GSI6_9EUKA</name>
<evidence type="ECO:0000313" key="1">
    <source>
        <dbReference type="EMBL" id="KAK8836909.1"/>
    </source>
</evidence>
<proteinExistence type="predicted"/>